<feature type="region of interest" description="Disordered" evidence="1">
    <location>
        <begin position="1"/>
        <end position="74"/>
    </location>
</feature>
<keyword evidence="3" id="KW-1185">Reference proteome</keyword>
<reference evidence="2" key="1">
    <citation type="journal article" date="2022" name="bioRxiv">
        <title>Sequencing and chromosome-scale assembly of the giantPleurodeles waltlgenome.</title>
        <authorList>
            <person name="Brown T."/>
            <person name="Elewa A."/>
            <person name="Iarovenko S."/>
            <person name="Subramanian E."/>
            <person name="Araus A.J."/>
            <person name="Petzold A."/>
            <person name="Susuki M."/>
            <person name="Suzuki K.-i.T."/>
            <person name="Hayashi T."/>
            <person name="Toyoda A."/>
            <person name="Oliveira C."/>
            <person name="Osipova E."/>
            <person name="Leigh N.D."/>
            <person name="Simon A."/>
            <person name="Yun M.H."/>
        </authorList>
    </citation>
    <scope>NUCLEOTIDE SEQUENCE</scope>
    <source>
        <strain evidence="2">20211129_DDA</strain>
        <tissue evidence="2">Liver</tissue>
    </source>
</reference>
<sequence length="161" mass="16214">MIYGSPLFRLLPSPPAPASRGSSRREGSTEPAARSPARGGLQIAEPSPGASCTARGTLARGGPLSRRVPVPGPGRACLAQVRELSSHGSPSPGFPSVLRAPVSRGLGLQEGSTKPAASLLRPRGLQVAEPVPGTLRAARGTPVGDGPVSRQAPISGPAKTP</sequence>
<evidence type="ECO:0000313" key="2">
    <source>
        <dbReference type="EMBL" id="KAJ1136277.1"/>
    </source>
</evidence>
<gene>
    <name evidence="2" type="ORF">NDU88_002694</name>
</gene>
<dbReference type="Proteomes" id="UP001066276">
    <property type="component" value="Chromosome 6"/>
</dbReference>
<dbReference type="EMBL" id="JANPWB010000010">
    <property type="protein sequence ID" value="KAJ1136277.1"/>
    <property type="molecule type" value="Genomic_DNA"/>
</dbReference>
<proteinExistence type="predicted"/>
<protein>
    <submittedName>
        <fullName evidence="2">Uncharacterized protein</fullName>
    </submittedName>
</protein>
<name>A0AAV7QAM3_PLEWA</name>
<evidence type="ECO:0000313" key="3">
    <source>
        <dbReference type="Proteomes" id="UP001066276"/>
    </source>
</evidence>
<organism evidence="2 3">
    <name type="scientific">Pleurodeles waltl</name>
    <name type="common">Iberian ribbed newt</name>
    <dbReference type="NCBI Taxonomy" id="8319"/>
    <lineage>
        <taxon>Eukaryota</taxon>
        <taxon>Metazoa</taxon>
        <taxon>Chordata</taxon>
        <taxon>Craniata</taxon>
        <taxon>Vertebrata</taxon>
        <taxon>Euteleostomi</taxon>
        <taxon>Amphibia</taxon>
        <taxon>Batrachia</taxon>
        <taxon>Caudata</taxon>
        <taxon>Salamandroidea</taxon>
        <taxon>Salamandridae</taxon>
        <taxon>Pleurodelinae</taxon>
        <taxon>Pleurodeles</taxon>
    </lineage>
</organism>
<evidence type="ECO:0000256" key="1">
    <source>
        <dbReference type="SAM" id="MobiDB-lite"/>
    </source>
</evidence>
<accession>A0AAV7QAM3</accession>
<feature type="region of interest" description="Disordered" evidence="1">
    <location>
        <begin position="105"/>
        <end position="161"/>
    </location>
</feature>
<feature type="compositionally biased region" description="Low complexity" evidence="1">
    <location>
        <begin position="1"/>
        <end position="11"/>
    </location>
</feature>
<comment type="caution">
    <text evidence="2">The sequence shown here is derived from an EMBL/GenBank/DDBJ whole genome shotgun (WGS) entry which is preliminary data.</text>
</comment>
<dbReference type="AlphaFoldDB" id="A0AAV7QAM3"/>